<reference evidence="2" key="1">
    <citation type="submission" date="2023-06" db="EMBL/GenBank/DDBJ databases">
        <authorList>
            <person name="Noh H."/>
        </authorList>
    </citation>
    <scope>NUCLEOTIDE SEQUENCE</scope>
    <source>
        <strain evidence="2">DUCC20226</strain>
    </source>
</reference>
<dbReference type="Proteomes" id="UP001265746">
    <property type="component" value="Unassembled WGS sequence"/>
</dbReference>
<gene>
    <name evidence="2" type="ORF">N8I77_005775</name>
</gene>
<organism evidence="2 3">
    <name type="scientific">Phomopsis amygdali</name>
    <name type="common">Fusicoccum amygdali</name>
    <dbReference type="NCBI Taxonomy" id="1214568"/>
    <lineage>
        <taxon>Eukaryota</taxon>
        <taxon>Fungi</taxon>
        <taxon>Dikarya</taxon>
        <taxon>Ascomycota</taxon>
        <taxon>Pezizomycotina</taxon>
        <taxon>Sordariomycetes</taxon>
        <taxon>Sordariomycetidae</taxon>
        <taxon>Diaporthales</taxon>
        <taxon>Diaporthaceae</taxon>
        <taxon>Diaporthe</taxon>
    </lineage>
</organism>
<keyword evidence="3" id="KW-1185">Reference proteome</keyword>
<protein>
    <submittedName>
        <fullName evidence="2">Uncharacterized protein</fullName>
    </submittedName>
</protein>
<accession>A0AAD9SGE2</accession>
<keyword evidence="1" id="KW-0732">Signal</keyword>
<dbReference type="EMBL" id="JAUJFL010000003">
    <property type="protein sequence ID" value="KAK2607068.1"/>
    <property type="molecule type" value="Genomic_DNA"/>
</dbReference>
<sequence>MHFIAFTSLALALTGAISSLSIPSEAQELTDRKAVLENSEDRTNLHYRDTSDDVYTREAAAAAGGNSGLALDARAKYKPSKIDLDFPKKLERGSIAQKEREEATDLAKKALFQAEVTAGKVIYGWHDENTEDPIEHFTVRPTDGPGDGKGNIHVHRDGSWTQGAGGKANHGDGQV</sequence>
<evidence type="ECO:0000256" key="1">
    <source>
        <dbReference type="SAM" id="SignalP"/>
    </source>
</evidence>
<proteinExistence type="predicted"/>
<evidence type="ECO:0000313" key="3">
    <source>
        <dbReference type="Proteomes" id="UP001265746"/>
    </source>
</evidence>
<comment type="caution">
    <text evidence="2">The sequence shown here is derived from an EMBL/GenBank/DDBJ whole genome shotgun (WGS) entry which is preliminary data.</text>
</comment>
<evidence type="ECO:0000313" key="2">
    <source>
        <dbReference type="EMBL" id="KAK2607068.1"/>
    </source>
</evidence>
<feature type="chain" id="PRO_5041947396" evidence="1">
    <location>
        <begin position="20"/>
        <end position="175"/>
    </location>
</feature>
<feature type="signal peptide" evidence="1">
    <location>
        <begin position="1"/>
        <end position="19"/>
    </location>
</feature>
<dbReference type="AlphaFoldDB" id="A0AAD9SGE2"/>
<name>A0AAD9SGE2_PHOAM</name>